<keyword evidence="2" id="KW-1185">Reference proteome</keyword>
<protein>
    <submittedName>
        <fullName evidence="1">Uncharacterized protein</fullName>
    </submittedName>
</protein>
<evidence type="ECO:0000313" key="1">
    <source>
        <dbReference type="EMBL" id="GMR39976.1"/>
    </source>
</evidence>
<comment type="caution">
    <text evidence="1">The sequence shown here is derived from an EMBL/GenBank/DDBJ whole genome shotgun (WGS) entry which is preliminary data.</text>
</comment>
<proteinExistence type="predicted"/>
<gene>
    <name evidence="1" type="ORF">PMAYCL1PPCAC_10172</name>
</gene>
<name>A0AAN4ZFQ1_9BILA</name>
<dbReference type="Proteomes" id="UP001328107">
    <property type="component" value="Unassembled WGS sequence"/>
</dbReference>
<accession>A0AAN4ZFQ1</accession>
<organism evidence="1 2">
    <name type="scientific">Pristionchus mayeri</name>
    <dbReference type="NCBI Taxonomy" id="1317129"/>
    <lineage>
        <taxon>Eukaryota</taxon>
        <taxon>Metazoa</taxon>
        <taxon>Ecdysozoa</taxon>
        <taxon>Nematoda</taxon>
        <taxon>Chromadorea</taxon>
        <taxon>Rhabditida</taxon>
        <taxon>Rhabditina</taxon>
        <taxon>Diplogasteromorpha</taxon>
        <taxon>Diplogasteroidea</taxon>
        <taxon>Neodiplogasteridae</taxon>
        <taxon>Pristionchus</taxon>
    </lineage>
</organism>
<feature type="non-terminal residue" evidence="1">
    <location>
        <position position="1"/>
    </location>
</feature>
<sequence>CIFFVFTNRSNPTLPCSFHSMDEPGLNHVLVNLNDDVTLIPEGKEMIVQANFIESIFRPLLDFSLSP</sequence>
<dbReference type="AlphaFoldDB" id="A0AAN4ZFQ1"/>
<reference evidence="2" key="1">
    <citation type="submission" date="2022-10" db="EMBL/GenBank/DDBJ databases">
        <title>Genome assembly of Pristionchus species.</title>
        <authorList>
            <person name="Yoshida K."/>
            <person name="Sommer R.J."/>
        </authorList>
    </citation>
    <scope>NUCLEOTIDE SEQUENCE [LARGE SCALE GENOMIC DNA]</scope>
    <source>
        <strain evidence="2">RS5460</strain>
    </source>
</reference>
<feature type="non-terminal residue" evidence="1">
    <location>
        <position position="67"/>
    </location>
</feature>
<dbReference type="EMBL" id="BTRK01000003">
    <property type="protein sequence ID" value="GMR39976.1"/>
    <property type="molecule type" value="Genomic_DNA"/>
</dbReference>
<evidence type="ECO:0000313" key="2">
    <source>
        <dbReference type="Proteomes" id="UP001328107"/>
    </source>
</evidence>